<dbReference type="STRING" id="7370.A0A1I8MWJ9"/>
<feature type="region of interest" description="Disordered" evidence="12">
    <location>
        <begin position="334"/>
        <end position="412"/>
    </location>
</feature>
<feature type="compositionally biased region" description="Low complexity" evidence="12">
    <location>
        <begin position="191"/>
        <end position="216"/>
    </location>
</feature>
<feature type="transmembrane region" description="Helical" evidence="13">
    <location>
        <begin position="454"/>
        <end position="475"/>
    </location>
</feature>
<keyword evidence="5 13" id="KW-1133">Transmembrane helix</keyword>
<feature type="transmembrane region" description="Helical" evidence="13">
    <location>
        <begin position="721"/>
        <end position="742"/>
    </location>
</feature>
<feature type="transmembrane region" description="Helical" evidence="13">
    <location>
        <begin position="21"/>
        <end position="46"/>
    </location>
</feature>
<keyword evidence="4 11" id="KW-0812">Transmembrane</keyword>
<feature type="transmembrane region" description="Helical" evidence="13">
    <location>
        <begin position="754"/>
        <end position="776"/>
    </location>
</feature>
<evidence type="ECO:0000256" key="13">
    <source>
        <dbReference type="SAM" id="Phobius"/>
    </source>
</evidence>
<keyword evidence="9" id="KW-0325">Glycoprotein</keyword>
<dbReference type="SUPFAM" id="SSF81321">
    <property type="entry name" value="Family A G protein-coupled receptor-like"/>
    <property type="match status" value="2"/>
</dbReference>
<keyword evidence="10 11" id="KW-0807">Transducer</keyword>
<feature type="compositionally biased region" description="Low complexity" evidence="12">
    <location>
        <begin position="385"/>
        <end position="406"/>
    </location>
</feature>
<dbReference type="PRINTS" id="PR00237">
    <property type="entry name" value="GPCRRHODOPSN"/>
</dbReference>
<evidence type="ECO:0000256" key="2">
    <source>
        <dbReference type="ARBA" id="ARBA00010663"/>
    </source>
</evidence>
<dbReference type="AlphaFoldDB" id="A0A1I8MWJ9"/>
<dbReference type="PROSITE" id="PS00237">
    <property type="entry name" value="G_PROTEIN_RECEP_F1_1"/>
    <property type="match status" value="1"/>
</dbReference>
<reference evidence="15" key="1">
    <citation type="submission" date="2020-05" db="UniProtKB">
        <authorList>
            <consortium name="EnsemblMetazoa"/>
        </authorList>
    </citation>
    <scope>IDENTIFICATION</scope>
    <source>
        <strain evidence="15">Aabys</strain>
    </source>
</reference>
<evidence type="ECO:0000256" key="4">
    <source>
        <dbReference type="ARBA" id="ARBA00022692"/>
    </source>
</evidence>
<dbReference type="InterPro" id="IPR017452">
    <property type="entry name" value="GPCR_Rhodpsn_7TM"/>
</dbReference>
<dbReference type="InterPro" id="IPR000276">
    <property type="entry name" value="GPCR_Rhodpsn"/>
</dbReference>
<evidence type="ECO:0000256" key="10">
    <source>
        <dbReference type="ARBA" id="ARBA00023224"/>
    </source>
</evidence>
<evidence type="ECO:0000256" key="5">
    <source>
        <dbReference type="ARBA" id="ARBA00022989"/>
    </source>
</evidence>
<keyword evidence="6 11" id="KW-0297">G-protein coupled receptor</keyword>
<protein>
    <recommendedName>
        <fullName evidence="14">G-protein coupled receptors family 1 profile domain-containing protein</fullName>
    </recommendedName>
</protein>
<dbReference type="GO" id="GO:0005886">
    <property type="term" value="C:plasma membrane"/>
    <property type="evidence" value="ECO:0007669"/>
    <property type="project" value="UniProtKB-SubCell"/>
</dbReference>
<dbReference type="OrthoDB" id="6358729at2759"/>
<feature type="region of interest" description="Disordered" evidence="12">
    <location>
        <begin position="188"/>
        <end position="219"/>
    </location>
</feature>
<evidence type="ECO:0000256" key="3">
    <source>
        <dbReference type="ARBA" id="ARBA00022475"/>
    </source>
</evidence>
<feature type="region of interest" description="Disordered" evidence="12">
    <location>
        <begin position="419"/>
        <end position="438"/>
    </location>
</feature>
<dbReference type="PROSITE" id="PS50262">
    <property type="entry name" value="G_PROTEIN_RECEP_F1_2"/>
    <property type="match status" value="1"/>
</dbReference>
<dbReference type="EnsemblMetazoa" id="MDOA009176-RB">
    <property type="protein sequence ID" value="MDOA009176-PB"/>
    <property type="gene ID" value="MDOA009176"/>
</dbReference>
<dbReference type="VEuPathDB" id="VectorBase:MDOMA2_001254"/>
<dbReference type="PANTHER" id="PTHR24248:SF174">
    <property type="entry name" value="TYRAMINE_OCTOPAMINE RECEPTOR"/>
    <property type="match status" value="1"/>
</dbReference>
<evidence type="ECO:0000259" key="14">
    <source>
        <dbReference type="PROSITE" id="PS50262"/>
    </source>
</evidence>
<feature type="transmembrane region" description="Helical" evidence="13">
    <location>
        <begin position="137"/>
        <end position="159"/>
    </location>
</feature>
<gene>
    <name evidence="15" type="primary">101893475</name>
</gene>
<evidence type="ECO:0000256" key="11">
    <source>
        <dbReference type="RuleBase" id="RU000688"/>
    </source>
</evidence>
<organism evidence="15">
    <name type="scientific">Musca domestica</name>
    <name type="common">House fly</name>
    <dbReference type="NCBI Taxonomy" id="7370"/>
    <lineage>
        <taxon>Eukaryota</taxon>
        <taxon>Metazoa</taxon>
        <taxon>Ecdysozoa</taxon>
        <taxon>Arthropoda</taxon>
        <taxon>Hexapoda</taxon>
        <taxon>Insecta</taxon>
        <taxon>Pterygota</taxon>
        <taxon>Neoptera</taxon>
        <taxon>Endopterygota</taxon>
        <taxon>Diptera</taxon>
        <taxon>Brachycera</taxon>
        <taxon>Muscomorpha</taxon>
        <taxon>Muscoidea</taxon>
        <taxon>Muscidae</taxon>
        <taxon>Musca</taxon>
    </lineage>
</organism>
<comment type="subcellular location">
    <subcellularLocation>
        <location evidence="1">Cell membrane</location>
        <topology evidence="1">Multi-pass membrane protein</topology>
    </subcellularLocation>
</comment>
<keyword evidence="7 13" id="KW-0472">Membrane</keyword>
<feature type="compositionally biased region" description="Basic and acidic residues" evidence="12">
    <location>
        <begin position="337"/>
        <end position="352"/>
    </location>
</feature>
<evidence type="ECO:0000256" key="9">
    <source>
        <dbReference type="ARBA" id="ARBA00023180"/>
    </source>
</evidence>
<evidence type="ECO:0000313" key="15">
    <source>
        <dbReference type="EnsemblMetazoa" id="MDOA009176-PB"/>
    </source>
</evidence>
<proteinExistence type="inferred from homology"/>
<feature type="domain" description="G-protein coupled receptors family 1 profile" evidence="14">
    <location>
        <begin position="37"/>
        <end position="773"/>
    </location>
</feature>
<feature type="compositionally biased region" description="Low complexity" evidence="12">
    <location>
        <begin position="655"/>
        <end position="676"/>
    </location>
</feature>
<sequence length="835" mass="91756">MNETECESLIKSVKWTEPSNLISLAILEFINVLVIGGNLLVIAAVFCSNKLRSVTNFFIVNLAVADLLVGLAVLPFSATWEVFKVWIFGDVWCRIWLAVDVWMCTASILNLCAISLDRYVAVTRPVTYPSIMSTKKAKSLIAGIWVLSFVICFPPLVGWKDQKPMAEPTYTRGNYTLYYATSTTTVANEPSSVTTSSSQVSSSSSSSTSTSASSSSIRVPPAAPPFISTFSSKFLHRKNRHRPMSATASSHLPPVTTHDWLVEPQASYPASALASAPSSSSSFSSMYNSFNPYDPYHAHLVTKKIAKNVNNHNVNRMAAAANIVADDYAMDGEDTTYDEHKSQADDSEEYGRFDASGEDSSASFSNANYETYSREHVTDDDYGPSSSTSSSSSSSAITTTTTSGRSRATKIPSTTYDYVDSLPLSSPLPPPPPPPLTPPPPCPWKCELTNDRGYVLYSALGSFYIPMFVMLFFYWRIYRAAVRTTRAINQGFKTTKGCSQESSNRANREEESQLVLRIHRGRPCSTPQRTPLSVHSMSSTLSVNSNNEEMLPLHHHHQSAGMAGSMHASTIPKRATSMRVPRQRHEKISIKVSFPSSENVLDSNMSINSTPPTYASVVSTTVAAASNVSPLTNGRRSSFKSSLLDIGETTFNVDTASAPPTAESPAASQSSTSPNARPMESHPNRFNMVAKKNENNKKHRGKRSVKFQVKRFKVETKAAKTLAIIVGGFIFCWLPFFTMYLIRAFCEQCIQPTVFSVLFWLGYCNSAINPLIYALFSHEFRIAFKRIVCRCVCTRSGFRASENFQMIAARALMAPATFHKTISGCSDDGDGPDFS</sequence>
<evidence type="ECO:0000256" key="6">
    <source>
        <dbReference type="ARBA" id="ARBA00023040"/>
    </source>
</evidence>
<dbReference type="GO" id="GO:0004930">
    <property type="term" value="F:G protein-coupled receptor activity"/>
    <property type="evidence" value="ECO:0007669"/>
    <property type="project" value="UniProtKB-KW"/>
</dbReference>
<dbReference type="eggNOG" id="KOG3656">
    <property type="taxonomic scope" value="Eukaryota"/>
</dbReference>
<evidence type="ECO:0000256" key="12">
    <source>
        <dbReference type="SAM" id="MobiDB-lite"/>
    </source>
</evidence>
<evidence type="ECO:0000256" key="7">
    <source>
        <dbReference type="ARBA" id="ARBA00023136"/>
    </source>
</evidence>
<feature type="compositionally biased region" description="Polar residues" evidence="12">
    <location>
        <begin position="358"/>
        <end position="371"/>
    </location>
</feature>
<feature type="region of interest" description="Disordered" evidence="12">
    <location>
        <begin position="654"/>
        <end position="683"/>
    </location>
</feature>
<feature type="transmembrane region" description="Helical" evidence="13">
    <location>
        <begin position="58"/>
        <end position="83"/>
    </location>
</feature>
<evidence type="ECO:0000256" key="8">
    <source>
        <dbReference type="ARBA" id="ARBA00023170"/>
    </source>
</evidence>
<dbReference type="PANTHER" id="PTHR24248">
    <property type="entry name" value="ADRENERGIC RECEPTOR-RELATED G-PROTEIN COUPLED RECEPTOR"/>
    <property type="match status" value="1"/>
</dbReference>
<accession>A0A1I8MWJ9</accession>
<dbReference type="Pfam" id="PF00001">
    <property type="entry name" value="7tm_1"/>
    <property type="match status" value="2"/>
</dbReference>
<dbReference type="Gene3D" id="1.20.1070.10">
    <property type="entry name" value="Rhodopsin 7-helix transmembrane proteins"/>
    <property type="match status" value="3"/>
</dbReference>
<feature type="transmembrane region" description="Helical" evidence="13">
    <location>
        <begin position="95"/>
        <end position="116"/>
    </location>
</feature>
<keyword evidence="8 11" id="KW-0675">Receptor</keyword>
<name>A0A1I8MWJ9_MUSDO</name>
<comment type="similarity">
    <text evidence="2 11">Belongs to the G-protein coupled receptor 1 family.</text>
</comment>
<feature type="compositionally biased region" description="Pro residues" evidence="12">
    <location>
        <begin position="426"/>
        <end position="438"/>
    </location>
</feature>
<keyword evidence="3" id="KW-1003">Cell membrane</keyword>
<evidence type="ECO:0000256" key="1">
    <source>
        <dbReference type="ARBA" id="ARBA00004651"/>
    </source>
</evidence>
<dbReference type="VEuPathDB" id="VectorBase:MDOA009176"/>